<feature type="transmembrane region" description="Helical" evidence="1">
    <location>
        <begin position="57"/>
        <end position="83"/>
    </location>
</feature>
<dbReference type="InterPro" id="IPR000253">
    <property type="entry name" value="FHA_dom"/>
</dbReference>
<evidence type="ECO:0000313" key="5">
    <source>
        <dbReference type="Proteomes" id="UP000055611"/>
    </source>
</evidence>
<dbReference type="Proteomes" id="UP000295506">
    <property type="component" value="Unassembled WGS sequence"/>
</dbReference>
<dbReference type="Proteomes" id="UP000055611">
    <property type="component" value="Chromosome"/>
</dbReference>
<dbReference type="SMART" id="SM00240">
    <property type="entry name" value="FHA"/>
    <property type="match status" value="1"/>
</dbReference>
<dbReference type="AlphaFoldDB" id="A0A126QLH1"/>
<dbReference type="OrthoDB" id="151099at2"/>
<dbReference type="PROSITE" id="PS50006">
    <property type="entry name" value="FHA_DOMAIN"/>
    <property type="match status" value="1"/>
</dbReference>
<dbReference type="EMBL" id="CP014206">
    <property type="protein sequence ID" value="AMK10910.1"/>
    <property type="molecule type" value="Genomic_DNA"/>
</dbReference>
<keyword evidence="1" id="KW-0472">Membrane</keyword>
<feature type="domain" description="FHA" evidence="2">
    <location>
        <begin position="539"/>
        <end position="589"/>
    </location>
</feature>
<feature type="transmembrane region" description="Helical" evidence="1">
    <location>
        <begin position="14"/>
        <end position="37"/>
    </location>
</feature>
<feature type="transmembrane region" description="Helical" evidence="1">
    <location>
        <begin position="155"/>
        <end position="172"/>
    </location>
</feature>
<protein>
    <submittedName>
        <fullName evidence="4">FHA domain-containing protein</fullName>
    </submittedName>
</protein>
<evidence type="ECO:0000313" key="6">
    <source>
        <dbReference type="Proteomes" id="UP000295506"/>
    </source>
</evidence>
<dbReference type="SUPFAM" id="SSF49879">
    <property type="entry name" value="SMAD/FHA domain"/>
    <property type="match status" value="1"/>
</dbReference>
<reference evidence="3 5" key="1">
    <citation type="journal article" date="2016" name="Front. Microbiol.">
        <title>Genome Sequence of the Piezophilic, Mesophilic Sulfate-Reducing Bacterium Desulfovibrio indicus J2T.</title>
        <authorList>
            <person name="Cao J."/>
            <person name="Maignien L."/>
            <person name="Shao Z."/>
            <person name="Alain K."/>
            <person name="Jebbar M."/>
        </authorList>
    </citation>
    <scope>NUCLEOTIDE SEQUENCE [LARGE SCALE GENOMIC DNA]</scope>
    <source>
        <strain evidence="3 5">J2</strain>
    </source>
</reference>
<dbReference type="InterPro" id="IPR050923">
    <property type="entry name" value="Cell_Proc_Reg/RNA_Proc"/>
</dbReference>
<evidence type="ECO:0000313" key="3">
    <source>
        <dbReference type="EMBL" id="AMK10910.1"/>
    </source>
</evidence>
<evidence type="ECO:0000259" key="2">
    <source>
        <dbReference type="PROSITE" id="PS50006"/>
    </source>
</evidence>
<dbReference type="Pfam" id="PF00498">
    <property type="entry name" value="FHA"/>
    <property type="match status" value="1"/>
</dbReference>
<name>A0A126QLH1_9BACT</name>
<feature type="transmembrane region" description="Helical" evidence="1">
    <location>
        <begin position="192"/>
        <end position="213"/>
    </location>
</feature>
<keyword evidence="1" id="KW-0812">Transmembrane</keyword>
<organism evidence="4 6">
    <name type="scientific">Pseudodesulfovibrio indicus</name>
    <dbReference type="NCBI Taxonomy" id="1716143"/>
    <lineage>
        <taxon>Bacteria</taxon>
        <taxon>Pseudomonadati</taxon>
        <taxon>Thermodesulfobacteriota</taxon>
        <taxon>Desulfovibrionia</taxon>
        <taxon>Desulfovibrionales</taxon>
        <taxon>Desulfovibrionaceae</taxon>
    </lineage>
</organism>
<dbReference type="PANTHER" id="PTHR23308">
    <property type="entry name" value="NUCLEAR INHIBITOR OF PROTEIN PHOSPHATASE-1"/>
    <property type="match status" value="1"/>
</dbReference>
<keyword evidence="5" id="KW-1185">Reference proteome</keyword>
<feature type="transmembrane region" description="Helical" evidence="1">
    <location>
        <begin position="294"/>
        <end position="314"/>
    </location>
</feature>
<dbReference type="CDD" id="cd00060">
    <property type="entry name" value="FHA"/>
    <property type="match status" value="1"/>
</dbReference>
<evidence type="ECO:0000256" key="1">
    <source>
        <dbReference type="SAM" id="Phobius"/>
    </source>
</evidence>
<gene>
    <name evidence="3" type="ORF">AWY79_07200</name>
    <name evidence="4" type="ORF">EDC59_101305</name>
</gene>
<keyword evidence="1" id="KW-1133">Transmembrane helix</keyword>
<proteinExistence type="predicted"/>
<sequence>MSVVGNRLDIRNPFVTHGIFQIAWGGLLLVLLVWFGFSESDRLREIFDALLERRDATPLNLAGSVGFTIVLVAGLGSAAANLFGGLKNTLSFIVPVNVPANLSDPSSISRLLFDRVIGHFENPSSLLIKASRFVSDRFLYMVRPQARFVERAIKVGRNSLLLLLLCLLPYFLQDATVRASGVEFSYEAPIVAAFLLLLILAGYGVGVLLLTAVRPEASVVEERMHLSRTGNPNNFFGFLERKLDELRVGSFQNRVYAATLPIKGKVELNESNSFTGNLVLETQPVPMERGAWQAALSMDVFGLLLRVLAVFFFLRLLLSALSPDPALNWADAASLVAVLFAARCGAELMEAAFSLFNTFMFQSDLLEITMSGNYDAASIGMGDGRGGTLHSQRISVQSDANLLVRAGRIISYSEGMEGPRWIVSSVHDEGFRRGLQEFINSFLSFRDTSGKLAGVDVQDEDLNAMLNVNARIAGQQSAAQSMGRRLAYEGDAPRRLPEFGEEGGAVGAPAGAIGGGGVQLFFLSGEFGGETIPLDGTPLVLGRDPGRCTLILTSKSISKVHCSIEKNGSGWVVVDVGSTYGTYVDGARIPPNQRYRLQMGSVVSLAKALEFKIVPAGSDTAY</sequence>
<evidence type="ECO:0000313" key="4">
    <source>
        <dbReference type="EMBL" id="TDT91902.1"/>
    </source>
</evidence>
<reference evidence="4 6" key="2">
    <citation type="submission" date="2019-03" db="EMBL/GenBank/DDBJ databases">
        <title>Genomic Encyclopedia of Type Strains, Phase IV (KMG-IV): sequencing the most valuable type-strain genomes for metagenomic binning, comparative biology and taxonomic classification.</title>
        <authorList>
            <person name="Goeker M."/>
        </authorList>
    </citation>
    <scope>NUCLEOTIDE SEQUENCE [LARGE SCALE GENOMIC DNA]</scope>
    <source>
        <strain evidence="4 6">DSM 101483</strain>
    </source>
</reference>
<dbReference type="RefSeq" id="WP_066801995.1">
    <property type="nucleotide sequence ID" value="NZ_CP014206.1"/>
</dbReference>
<dbReference type="InterPro" id="IPR008984">
    <property type="entry name" value="SMAD_FHA_dom_sf"/>
</dbReference>
<dbReference type="EMBL" id="SOBK01000001">
    <property type="protein sequence ID" value="TDT91902.1"/>
    <property type="molecule type" value="Genomic_DNA"/>
</dbReference>
<dbReference type="KEGG" id="dej:AWY79_07200"/>
<dbReference type="Gene3D" id="2.60.200.20">
    <property type="match status" value="1"/>
</dbReference>
<accession>A0A126QLH1</accession>